<evidence type="ECO:0000313" key="1">
    <source>
        <dbReference type="EMBL" id="KAI4371103.1"/>
    </source>
</evidence>
<dbReference type="Proteomes" id="UP001057402">
    <property type="component" value="Chromosome 5"/>
</dbReference>
<protein>
    <submittedName>
        <fullName evidence="1">Uncharacterized protein</fullName>
    </submittedName>
</protein>
<sequence length="373" mass="41270">MQALLVQQGCAAALDGEVKLPASMDAAGKADILSKAHSTILLSLADEVLREVLGNKTAASLWKTLEDKYQNKSLTNCLYLKQRLYTLRMTESASVKEHVDNFNRIVLDLQGVDVKIDDEDQALILLCSLPSSYENFVDTMLYGRETISVNDVKDALQSKELKKKVSESYEGGSESGLVVSRSRNKERDGGKKGKSRSKSKSKGPRCYHCKEPGHFKRDCPQRKAGKEGRESDGKAIASVVRESSDEGEYEGSDVLTVATSSLTDTWIMDSGASYHMTFNKDWFTSFKKWNSSVRLGDDKAIPVLGSGSMQIKMYDGTVRIIEAWYVPDLRKNLISLATLDNHGYKFTGGDGQLKVSKGAITVMKGKRQHDWGI</sequence>
<name>A0ACB9R0U7_9MYRT</name>
<proteinExistence type="predicted"/>
<accession>A0ACB9R0U7</accession>
<keyword evidence="2" id="KW-1185">Reference proteome</keyword>
<gene>
    <name evidence="1" type="ORF">MLD38_019372</name>
</gene>
<dbReference type="EMBL" id="CM042884">
    <property type="protein sequence ID" value="KAI4371103.1"/>
    <property type="molecule type" value="Genomic_DNA"/>
</dbReference>
<evidence type="ECO:0000313" key="2">
    <source>
        <dbReference type="Proteomes" id="UP001057402"/>
    </source>
</evidence>
<reference evidence="2" key="1">
    <citation type="journal article" date="2023" name="Front. Plant Sci.">
        <title>Chromosomal-level genome assembly of Melastoma candidum provides insights into trichome evolution.</title>
        <authorList>
            <person name="Zhong Y."/>
            <person name="Wu W."/>
            <person name="Sun C."/>
            <person name="Zou P."/>
            <person name="Liu Y."/>
            <person name="Dai S."/>
            <person name="Zhou R."/>
        </authorList>
    </citation>
    <scope>NUCLEOTIDE SEQUENCE [LARGE SCALE GENOMIC DNA]</scope>
</reference>
<organism evidence="1 2">
    <name type="scientific">Melastoma candidum</name>
    <dbReference type="NCBI Taxonomy" id="119954"/>
    <lineage>
        <taxon>Eukaryota</taxon>
        <taxon>Viridiplantae</taxon>
        <taxon>Streptophyta</taxon>
        <taxon>Embryophyta</taxon>
        <taxon>Tracheophyta</taxon>
        <taxon>Spermatophyta</taxon>
        <taxon>Magnoliopsida</taxon>
        <taxon>eudicotyledons</taxon>
        <taxon>Gunneridae</taxon>
        <taxon>Pentapetalae</taxon>
        <taxon>rosids</taxon>
        <taxon>malvids</taxon>
        <taxon>Myrtales</taxon>
        <taxon>Melastomataceae</taxon>
        <taxon>Melastomatoideae</taxon>
        <taxon>Melastomateae</taxon>
        <taxon>Melastoma</taxon>
    </lineage>
</organism>
<comment type="caution">
    <text evidence="1">The sequence shown here is derived from an EMBL/GenBank/DDBJ whole genome shotgun (WGS) entry which is preliminary data.</text>
</comment>